<dbReference type="RefSeq" id="WP_223903650.1">
    <property type="nucleotide sequence ID" value="NZ_AP024238.1"/>
</dbReference>
<keyword evidence="1" id="KW-0812">Transmembrane</keyword>
<evidence type="ECO:0000256" key="1">
    <source>
        <dbReference type="SAM" id="Phobius"/>
    </source>
</evidence>
<keyword evidence="1" id="KW-1133">Transmembrane helix</keyword>
<reference evidence="2 3" key="1">
    <citation type="journal article" date="2021" name="Microbiol. Spectr.">
        <title>A Single Bacterium Capable of Oxidation and Reduction of Iron at Circumneutral pH.</title>
        <authorList>
            <person name="Kato S."/>
            <person name="Ohkuma M."/>
        </authorList>
    </citation>
    <scope>NUCLEOTIDE SEQUENCE [LARGE SCALE GENOMIC DNA]</scope>
    <source>
        <strain evidence="2 3">MIZ03</strain>
    </source>
</reference>
<accession>A0ABN6D6J2</accession>
<sequence length="298" mass="33047">MLTLSIIDVLIAAAGNLYVLLALIGVCIAVWKGKTWQHQLLMSGLIVVVFGVLASPGIYRKAKLAGAKAMFAERCKTAGEKIYKTVENVEGIYLMKIRPGDINFGDQFKLDDPYGHDSGGEMYLLNFLRGFHHQSSITQGPGFPPREGYAFVEAVEPKDGQRYRYTGRIDQPSLTDSSYSADYKRFVMDRTLAPGKQPRYGVTYDDISTLEEREYWIAGSSLKVVDLQTNEVIAERIGYMVDWAQGSQAGGRSPWLFAADNACPDFNRNRLRRVPGPGSSAQAGQSLDFVEKVLKPSK</sequence>
<evidence type="ECO:0000313" key="3">
    <source>
        <dbReference type="Proteomes" id="UP000824366"/>
    </source>
</evidence>
<organism evidence="2 3">
    <name type="scientific">Rhodoferax lithotrophicus</name>
    <dbReference type="NCBI Taxonomy" id="2798804"/>
    <lineage>
        <taxon>Bacteria</taxon>
        <taxon>Pseudomonadati</taxon>
        <taxon>Pseudomonadota</taxon>
        <taxon>Betaproteobacteria</taxon>
        <taxon>Burkholderiales</taxon>
        <taxon>Comamonadaceae</taxon>
        <taxon>Rhodoferax</taxon>
    </lineage>
</organism>
<name>A0ABN6D6J2_9BURK</name>
<feature type="transmembrane region" description="Helical" evidence="1">
    <location>
        <begin position="40"/>
        <end position="59"/>
    </location>
</feature>
<dbReference type="Proteomes" id="UP000824366">
    <property type="component" value="Chromosome"/>
</dbReference>
<dbReference type="EMBL" id="AP024238">
    <property type="protein sequence ID" value="BCO27612.1"/>
    <property type="molecule type" value="Genomic_DNA"/>
</dbReference>
<keyword evidence="3" id="KW-1185">Reference proteome</keyword>
<protein>
    <submittedName>
        <fullName evidence="2">Uncharacterized protein</fullName>
    </submittedName>
</protein>
<feature type="transmembrane region" description="Helical" evidence="1">
    <location>
        <begin position="6"/>
        <end position="31"/>
    </location>
</feature>
<gene>
    <name evidence="2" type="ORF">MIZ03_2501</name>
</gene>
<evidence type="ECO:0000313" key="2">
    <source>
        <dbReference type="EMBL" id="BCO27612.1"/>
    </source>
</evidence>
<keyword evidence="1" id="KW-0472">Membrane</keyword>
<proteinExistence type="predicted"/>